<evidence type="ECO:0000313" key="6">
    <source>
        <dbReference type="EMBL" id="KAG7319089.1"/>
    </source>
</evidence>
<comment type="subcellular location">
    <subcellularLocation>
        <location evidence="1">Cytoplasm</location>
    </subcellularLocation>
</comment>
<name>A0A9D3NAW8_9TELE</name>
<feature type="domain" description="Cytohesin Ubiquitin Protein Inducing" evidence="5">
    <location>
        <begin position="13"/>
        <end position="80"/>
    </location>
</feature>
<evidence type="ECO:0000256" key="4">
    <source>
        <dbReference type="SAM" id="MobiDB-lite"/>
    </source>
</evidence>
<reference evidence="6 7" key="1">
    <citation type="submission" date="2021-06" db="EMBL/GenBank/DDBJ databases">
        <title>Chromosome-level genome assembly of the red-tail catfish (Hemibagrus wyckioides).</title>
        <authorList>
            <person name="Shao F."/>
        </authorList>
    </citation>
    <scope>NUCLEOTIDE SEQUENCE [LARGE SCALE GENOMIC DNA]</scope>
    <source>
        <strain evidence="6">EC202008001</strain>
        <tissue evidence="6">Blood</tissue>
    </source>
</reference>
<dbReference type="OrthoDB" id="10063592at2759"/>
<feature type="compositionally biased region" description="Polar residues" evidence="4">
    <location>
        <begin position="133"/>
        <end position="144"/>
    </location>
</feature>
<dbReference type="Proteomes" id="UP000824219">
    <property type="component" value="Linkage Group LG21"/>
</dbReference>
<accession>A0A9D3NAW8</accession>
<evidence type="ECO:0000256" key="3">
    <source>
        <dbReference type="ARBA" id="ARBA00023054"/>
    </source>
</evidence>
<dbReference type="GO" id="GO:0005737">
    <property type="term" value="C:cytoplasm"/>
    <property type="evidence" value="ECO:0007669"/>
    <property type="project" value="UniProtKB-SubCell"/>
</dbReference>
<dbReference type="PANTHER" id="PTHR16093">
    <property type="entry name" value="COILED-COIL DOMAIN-CONTAINING PROTEIN 120 FAMILY MEMBER"/>
    <property type="match status" value="1"/>
</dbReference>
<feature type="region of interest" description="Disordered" evidence="4">
    <location>
        <begin position="298"/>
        <end position="352"/>
    </location>
</feature>
<evidence type="ECO:0000256" key="1">
    <source>
        <dbReference type="ARBA" id="ARBA00004496"/>
    </source>
</evidence>
<feature type="compositionally biased region" description="Low complexity" evidence="4">
    <location>
        <begin position="149"/>
        <end position="160"/>
    </location>
</feature>
<keyword evidence="3" id="KW-0175">Coiled coil</keyword>
<dbReference type="EMBL" id="JAHKSW010000021">
    <property type="protein sequence ID" value="KAG7319089.1"/>
    <property type="molecule type" value="Genomic_DNA"/>
</dbReference>
<proteinExistence type="predicted"/>
<feature type="region of interest" description="Disordered" evidence="4">
    <location>
        <begin position="128"/>
        <end position="171"/>
    </location>
</feature>
<evidence type="ECO:0000259" key="5">
    <source>
        <dbReference type="Pfam" id="PF11819"/>
    </source>
</evidence>
<dbReference type="AlphaFoldDB" id="A0A9D3NAW8"/>
<organism evidence="6 7">
    <name type="scientific">Hemibagrus wyckioides</name>
    <dbReference type="NCBI Taxonomy" id="337641"/>
    <lineage>
        <taxon>Eukaryota</taxon>
        <taxon>Metazoa</taxon>
        <taxon>Chordata</taxon>
        <taxon>Craniata</taxon>
        <taxon>Vertebrata</taxon>
        <taxon>Euteleostomi</taxon>
        <taxon>Actinopterygii</taxon>
        <taxon>Neopterygii</taxon>
        <taxon>Teleostei</taxon>
        <taxon>Ostariophysi</taxon>
        <taxon>Siluriformes</taxon>
        <taxon>Bagridae</taxon>
        <taxon>Hemibagrus</taxon>
    </lineage>
</organism>
<dbReference type="InterPro" id="IPR021774">
    <property type="entry name" value="CUPID"/>
</dbReference>
<keyword evidence="2" id="KW-0963">Cytoplasm</keyword>
<dbReference type="Pfam" id="PF11819">
    <property type="entry name" value="CUPID"/>
    <property type="match status" value="1"/>
</dbReference>
<dbReference type="InterPro" id="IPR043447">
    <property type="entry name" value="CCDC120/INAVA"/>
</dbReference>
<sequence length="674" mass="74842">MGLGMPEFEDCQNSKLQAKRIYDLQEKKQSLQTLLSSRQKELRQVCLLEAELTGKLPCDFPLEVGEHPPILQHRAGKALNGTSNVEDNLGQRRQVKTGFSVTLCQNTESDKNAVFNKRTVHRGCHTEEMVKSESCSMSDSTPSQDNDDLSSSVVSENRSLSHPRLASGSPDSRLCKTLSPVEIYYEMRTCHNSACNSVSPSHSLPRSASNMDAMSVPATPILPQNMPVCIQCRSDISGDVALKQWDRSPDVAQIVPLASPESSSSQHTSYIYNSLARRSNSSEALLDHSKHRQLVAPQNCMSPRTGPYKSSESLTDSKLRHMYRGSPERQLGGSKEQGHMHSSVKQGSGDGYSEPLMDCMIKPQKRSVQSQQHFSLEHIWPDLSAVPKSGPSTHCNVFSHSQMHLASATPSYSPIFVQSYQPKPRQVKFTRTKSCGPFTPLQQHSLDHLLVYAFEPTNLLSGSTASSFPNLLPHQSEKPNSNVSFSSKPGPFSLPALDDSTRSLHKALALEGLRDWYLRNALGYPTTARGQDGLHLRPPTHLVHLPWSVPLGPLYSHPQISQSTSFHGHPLRGRSEELFHYPEPFTSKESAQKESSSDHLAPGTLDQWQSLHWLMDLGVDGLEHEGSPGLRLGLEKSRDWKSCDTSNCCFCPSNHWRKIVQHARVQYSNSSSIL</sequence>
<gene>
    <name evidence="6" type="ORF">KOW79_017563</name>
</gene>
<dbReference type="PANTHER" id="PTHR16093:SF5">
    <property type="entry name" value="COILED-COIL DOMAIN-CONTAINING PROTEIN 120"/>
    <property type="match status" value="1"/>
</dbReference>
<keyword evidence="7" id="KW-1185">Reference proteome</keyword>
<comment type="caution">
    <text evidence="6">The sequence shown here is derived from an EMBL/GenBank/DDBJ whole genome shotgun (WGS) entry which is preliminary data.</text>
</comment>
<evidence type="ECO:0000256" key="2">
    <source>
        <dbReference type="ARBA" id="ARBA00022490"/>
    </source>
</evidence>
<evidence type="ECO:0000313" key="7">
    <source>
        <dbReference type="Proteomes" id="UP000824219"/>
    </source>
</evidence>
<protein>
    <recommendedName>
        <fullName evidence="5">Cytohesin Ubiquitin Protein Inducing domain-containing protein</fullName>
    </recommendedName>
</protein>